<comment type="caution">
    <text evidence="1">The sequence shown here is derived from an EMBL/GenBank/DDBJ whole genome shotgun (WGS) entry which is preliminary data.</text>
</comment>
<organism evidence="1 2">
    <name type="scientific">Cucumis melo var. makuwa</name>
    <name type="common">Oriental melon</name>
    <dbReference type="NCBI Taxonomy" id="1194695"/>
    <lineage>
        <taxon>Eukaryota</taxon>
        <taxon>Viridiplantae</taxon>
        <taxon>Streptophyta</taxon>
        <taxon>Embryophyta</taxon>
        <taxon>Tracheophyta</taxon>
        <taxon>Spermatophyta</taxon>
        <taxon>Magnoliopsida</taxon>
        <taxon>eudicotyledons</taxon>
        <taxon>Gunneridae</taxon>
        <taxon>Pentapetalae</taxon>
        <taxon>rosids</taxon>
        <taxon>fabids</taxon>
        <taxon>Cucurbitales</taxon>
        <taxon>Cucurbitaceae</taxon>
        <taxon>Benincaseae</taxon>
        <taxon>Cucumis</taxon>
    </lineage>
</organism>
<accession>A0A5A7U1Y6</accession>
<dbReference type="Proteomes" id="UP000321393">
    <property type="component" value="Unassembled WGS sequence"/>
</dbReference>
<protein>
    <submittedName>
        <fullName evidence="1">Auxin-responsive protein IAA27-like</fullName>
    </submittedName>
</protein>
<dbReference type="OrthoDB" id="2017576at2759"/>
<name>A0A5A7U1Y6_CUCMM</name>
<reference evidence="1 2" key="1">
    <citation type="submission" date="2019-08" db="EMBL/GenBank/DDBJ databases">
        <title>Draft genome sequences of two oriental melons (Cucumis melo L. var makuwa).</title>
        <authorList>
            <person name="Kwon S.-Y."/>
        </authorList>
    </citation>
    <scope>NUCLEOTIDE SEQUENCE [LARGE SCALE GENOMIC DNA]</scope>
    <source>
        <strain evidence="2">cv. SW 3</strain>
        <tissue evidence="1">Leaf</tissue>
    </source>
</reference>
<gene>
    <name evidence="1" type="ORF">E6C27_scaffold76G001680</name>
</gene>
<proteinExistence type="predicted"/>
<sequence>MNHSIRLAMFNEFASLKLLAVAETRFTSTIIMLKRFKLIKGGLQTTVINDKWECYKEDDVVKARRVKELVLDDILWDKIDYILSFIANVYDMIRVCDTDKPYLHLGWDCIKANTRLDMALLQKHFYMLMKDYILLWIHPIVRKVRNGRAWNQFNIMLNVSKGMRRWGSEISFFGNDFEDKQSNGFPSSCPLNLKNHVSRSKRGFSDAIDGSSIKWIFFGSNGSEVKFGEGAVLLLPKSGKPMIGGLESNVNTIQSCVTLETVKEVLHVS</sequence>
<evidence type="ECO:0000313" key="2">
    <source>
        <dbReference type="Proteomes" id="UP000321393"/>
    </source>
</evidence>
<evidence type="ECO:0000313" key="1">
    <source>
        <dbReference type="EMBL" id="KAA0049802.1"/>
    </source>
</evidence>
<dbReference type="EMBL" id="SSTE01012063">
    <property type="protein sequence ID" value="KAA0049802.1"/>
    <property type="molecule type" value="Genomic_DNA"/>
</dbReference>
<dbReference type="AlphaFoldDB" id="A0A5A7U1Y6"/>